<dbReference type="RefSeq" id="WP_354298183.1">
    <property type="nucleotide sequence ID" value="NZ_JBEPLU010000003.1"/>
</dbReference>
<dbReference type="InterPro" id="IPR011991">
    <property type="entry name" value="ArsR-like_HTH"/>
</dbReference>
<dbReference type="PANTHER" id="PTHR33154">
    <property type="entry name" value="TRANSCRIPTIONAL REGULATOR, ARSR FAMILY"/>
    <property type="match status" value="1"/>
</dbReference>
<dbReference type="Pfam" id="PF01022">
    <property type="entry name" value="HTH_5"/>
    <property type="match status" value="1"/>
</dbReference>
<dbReference type="InterPro" id="IPR018656">
    <property type="entry name" value="DUF2087"/>
</dbReference>
<dbReference type="SUPFAM" id="SSF46785">
    <property type="entry name" value="Winged helix' DNA-binding domain"/>
    <property type="match status" value="1"/>
</dbReference>
<dbReference type="PANTHER" id="PTHR33154:SF35">
    <property type="entry name" value="TRANSCRIPTIONAL REGULATOR, ARSR FAMILY"/>
    <property type="match status" value="1"/>
</dbReference>
<name>A0ABV2EPA3_9CAUL</name>
<dbReference type="Proteomes" id="UP001549110">
    <property type="component" value="Unassembled WGS sequence"/>
</dbReference>
<keyword evidence="6" id="KW-1185">Reference proteome</keyword>
<dbReference type="GO" id="GO:0003677">
    <property type="term" value="F:DNA binding"/>
    <property type="evidence" value="ECO:0007669"/>
    <property type="project" value="UniProtKB-KW"/>
</dbReference>
<dbReference type="Gene3D" id="1.10.10.10">
    <property type="entry name" value="Winged helix-like DNA-binding domain superfamily/Winged helix DNA-binding domain"/>
    <property type="match status" value="1"/>
</dbReference>
<evidence type="ECO:0000256" key="2">
    <source>
        <dbReference type="ARBA" id="ARBA00023125"/>
    </source>
</evidence>
<protein>
    <submittedName>
        <fullName evidence="5">DNA-binding transcriptional ArsR family regulator</fullName>
    </submittedName>
</protein>
<proteinExistence type="predicted"/>
<dbReference type="InterPro" id="IPR001845">
    <property type="entry name" value="HTH_ArsR_DNA-bd_dom"/>
</dbReference>
<evidence type="ECO:0000313" key="5">
    <source>
        <dbReference type="EMBL" id="MET3528206.1"/>
    </source>
</evidence>
<dbReference type="PROSITE" id="PS50987">
    <property type="entry name" value="HTH_ARSR_2"/>
    <property type="match status" value="1"/>
</dbReference>
<sequence>MSETQLKTLLAFFKAMSNESRLRIVGLLAARERSVQELAELLDLKEPTVSHHLAALKALGVVRARAEGVMRWHWLDIDALARMNRALLEPSGMAAITPKAESWEAKVLSGFVDEAGKLKVIPSSRRKRAVVLAWLARRFEDGRRYPEAEVNEIIQKIHWDSATLRREMIGHRMLARESGVYWRLPEEDWAQG</sequence>
<dbReference type="InterPro" id="IPR036388">
    <property type="entry name" value="WH-like_DNA-bd_sf"/>
</dbReference>
<dbReference type="NCBIfam" id="NF033788">
    <property type="entry name" value="HTH_metalloreg"/>
    <property type="match status" value="1"/>
</dbReference>
<keyword evidence="3" id="KW-0804">Transcription</keyword>
<evidence type="ECO:0000256" key="3">
    <source>
        <dbReference type="ARBA" id="ARBA00023163"/>
    </source>
</evidence>
<reference evidence="5 6" key="1">
    <citation type="submission" date="2024-06" db="EMBL/GenBank/DDBJ databases">
        <title>Genomic Encyclopedia of Type Strains, Phase IV (KMG-IV): sequencing the most valuable type-strain genomes for metagenomic binning, comparative biology and taxonomic classification.</title>
        <authorList>
            <person name="Goeker M."/>
        </authorList>
    </citation>
    <scope>NUCLEOTIDE SEQUENCE [LARGE SCALE GENOMIC DNA]</scope>
    <source>
        <strain evidence="5 6">DSM 17809</strain>
    </source>
</reference>
<dbReference type="InterPro" id="IPR051081">
    <property type="entry name" value="HTH_MetalResp_TranReg"/>
</dbReference>
<dbReference type="InterPro" id="IPR036390">
    <property type="entry name" value="WH_DNA-bd_sf"/>
</dbReference>
<feature type="domain" description="HTH arsR-type" evidence="4">
    <location>
        <begin position="1"/>
        <end position="95"/>
    </location>
</feature>
<dbReference type="EMBL" id="JBEPLU010000003">
    <property type="protein sequence ID" value="MET3528206.1"/>
    <property type="molecule type" value="Genomic_DNA"/>
</dbReference>
<keyword evidence="2 5" id="KW-0238">DNA-binding</keyword>
<evidence type="ECO:0000259" key="4">
    <source>
        <dbReference type="PROSITE" id="PS50987"/>
    </source>
</evidence>
<dbReference type="CDD" id="cd00090">
    <property type="entry name" value="HTH_ARSR"/>
    <property type="match status" value="1"/>
</dbReference>
<accession>A0ABV2EPA3</accession>
<organism evidence="5 6">
    <name type="scientific">Phenylobacterium koreense</name>
    <dbReference type="NCBI Taxonomy" id="266125"/>
    <lineage>
        <taxon>Bacteria</taxon>
        <taxon>Pseudomonadati</taxon>
        <taxon>Pseudomonadota</taxon>
        <taxon>Alphaproteobacteria</taxon>
        <taxon>Caulobacterales</taxon>
        <taxon>Caulobacteraceae</taxon>
        <taxon>Phenylobacterium</taxon>
    </lineage>
</organism>
<evidence type="ECO:0000256" key="1">
    <source>
        <dbReference type="ARBA" id="ARBA00023015"/>
    </source>
</evidence>
<dbReference type="Pfam" id="PF09860">
    <property type="entry name" value="DUF2087"/>
    <property type="match status" value="1"/>
</dbReference>
<keyword evidence="1" id="KW-0805">Transcription regulation</keyword>
<dbReference type="PRINTS" id="PR00778">
    <property type="entry name" value="HTHARSR"/>
</dbReference>
<gene>
    <name evidence="5" type="ORF">ABID41_003345</name>
</gene>
<comment type="caution">
    <text evidence="5">The sequence shown here is derived from an EMBL/GenBank/DDBJ whole genome shotgun (WGS) entry which is preliminary data.</text>
</comment>
<evidence type="ECO:0000313" key="6">
    <source>
        <dbReference type="Proteomes" id="UP001549110"/>
    </source>
</evidence>
<dbReference type="SMART" id="SM00418">
    <property type="entry name" value="HTH_ARSR"/>
    <property type="match status" value="1"/>
</dbReference>